<dbReference type="Pfam" id="PF24996">
    <property type="entry name" value="NANM"/>
    <property type="match status" value="1"/>
</dbReference>
<dbReference type="InterPro" id="IPR056734">
    <property type="entry name" value="NANM"/>
</dbReference>
<dbReference type="InterPro" id="IPR019937">
    <property type="entry name" value="Cycl-permuted_mutarotase"/>
</dbReference>
<reference evidence="1 2" key="1">
    <citation type="submission" date="2016-01" db="EMBL/GenBank/DDBJ databases">
        <authorList>
            <person name="Mitreva M."/>
            <person name="Pepin K.H."/>
            <person name="Mihindukulasuriya K.A."/>
            <person name="Fulton R."/>
            <person name="Fronick C."/>
            <person name="O'Laughlin M."/>
            <person name="Miner T."/>
            <person name="Herter B."/>
            <person name="Rosa B.A."/>
            <person name="Cordes M."/>
            <person name="Tomlinson C."/>
            <person name="Wollam A."/>
            <person name="Palsikar V.B."/>
            <person name="Mardis E.R."/>
            <person name="Wilson R.K."/>
        </authorList>
    </citation>
    <scope>NUCLEOTIDE SEQUENCE [LARGE SCALE GENOMIC DNA]</scope>
    <source>
        <strain evidence="1 2">KA00071</strain>
    </source>
</reference>
<proteinExistence type="predicted"/>
<dbReference type="Gene3D" id="2.120.10.80">
    <property type="entry name" value="Kelch-type beta propeller"/>
    <property type="match status" value="1"/>
</dbReference>
<dbReference type="Proteomes" id="UP000070467">
    <property type="component" value="Unassembled WGS sequence"/>
</dbReference>
<name>A0ABR5TKM0_9BACL</name>
<evidence type="ECO:0000313" key="2">
    <source>
        <dbReference type="Proteomes" id="UP000070467"/>
    </source>
</evidence>
<dbReference type="EMBL" id="LSDB01000060">
    <property type="protein sequence ID" value="KXB56298.1"/>
    <property type="molecule type" value="Genomic_DNA"/>
</dbReference>
<sequence>MVNTIKCFDVPPLPLEKGYRENIGVSNMLCGVIDNKIVLGGGSNFPFGTALEGGKRVIHKFLHLIRPVENSFQILDTTEFEQPVADGKCVSFSGMLFYVGGNRILKINVINNKLHVQEYANLNFSIEQHIAHIYNGIIYYGLGKINGEISDRFFAFNIFTQENKEISSFPASGRIQCVSEIFEDEIVVFSGANNIAYTEGYKYNIRKKIWIKISDVKAGNKKISIVGAGNIKINDKEMVVIGGFNKKIWDEACKKFATFKSEDKNKFRQFYFSQEPSYFNWNKKLLIYNYKLDSWTSPGEINFPAPCGNSLVCIHNSIYSIMGEIRPGIRTNKSYRIPLEKINR</sequence>
<protein>
    <submittedName>
        <fullName evidence="1">Cyclically-permuted mutarotase family protein</fullName>
    </submittedName>
</protein>
<organism evidence="1 2">
    <name type="scientific">Gemelliphila asaccharolytica</name>
    <dbReference type="NCBI Taxonomy" id="502393"/>
    <lineage>
        <taxon>Bacteria</taxon>
        <taxon>Bacillati</taxon>
        <taxon>Bacillota</taxon>
        <taxon>Bacilli</taxon>
        <taxon>Bacillales</taxon>
        <taxon>Gemellaceae</taxon>
        <taxon>Gemelliphila</taxon>
    </lineage>
</organism>
<evidence type="ECO:0000313" key="1">
    <source>
        <dbReference type="EMBL" id="KXB56298.1"/>
    </source>
</evidence>
<dbReference type="SUPFAM" id="SSF117281">
    <property type="entry name" value="Kelch motif"/>
    <property type="match status" value="1"/>
</dbReference>
<keyword evidence="2" id="KW-1185">Reference proteome</keyword>
<dbReference type="InterPro" id="IPR015915">
    <property type="entry name" value="Kelch-typ_b-propeller"/>
</dbReference>
<dbReference type="RefSeq" id="WP_066130883.1">
    <property type="nucleotide sequence ID" value="NZ_KQ959904.1"/>
</dbReference>
<comment type="caution">
    <text evidence="1">The sequence shown here is derived from an EMBL/GenBank/DDBJ whole genome shotgun (WGS) entry which is preliminary data.</text>
</comment>
<accession>A0ABR5TKM0</accession>
<gene>
    <name evidence="1" type="ORF">HMPREF1871_01118</name>
</gene>
<dbReference type="NCBIfam" id="TIGR03548">
    <property type="entry name" value="mutarot_permut"/>
    <property type="match status" value="1"/>
</dbReference>